<evidence type="ECO:0000256" key="1">
    <source>
        <dbReference type="SAM" id="MobiDB-lite"/>
    </source>
</evidence>
<organism evidence="2 3">
    <name type="scientific">Oryza rufipogon</name>
    <name type="common">Brownbeard rice</name>
    <name type="synonym">Asian wild rice</name>
    <dbReference type="NCBI Taxonomy" id="4529"/>
    <lineage>
        <taxon>Eukaryota</taxon>
        <taxon>Viridiplantae</taxon>
        <taxon>Streptophyta</taxon>
        <taxon>Embryophyta</taxon>
        <taxon>Tracheophyta</taxon>
        <taxon>Spermatophyta</taxon>
        <taxon>Magnoliopsida</taxon>
        <taxon>Liliopsida</taxon>
        <taxon>Poales</taxon>
        <taxon>Poaceae</taxon>
        <taxon>BOP clade</taxon>
        <taxon>Oryzoideae</taxon>
        <taxon>Oryzeae</taxon>
        <taxon>Oryzinae</taxon>
        <taxon>Oryza</taxon>
    </lineage>
</organism>
<protein>
    <submittedName>
        <fullName evidence="2">Uncharacterized protein</fullName>
    </submittedName>
</protein>
<keyword evidence="3" id="KW-1185">Reference proteome</keyword>
<name>A0A0E0NJT0_ORYRU</name>
<dbReference type="Proteomes" id="UP000008022">
    <property type="component" value="Unassembled WGS sequence"/>
</dbReference>
<dbReference type="EnsemblPlants" id="ORUFI02G30950.1">
    <property type="protein sequence ID" value="ORUFI02G30950.1"/>
    <property type="gene ID" value="ORUFI02G30950"/>
</dbReference>
<proteinExistence type="predicted"/>
<dbReference type="HOGENOM" id="CLU_2175149_0_0_1"/>
<dbReference type="Gramene" id="ORUFI02G30950.1">
    <property type="protein sequence ID" value="ORUFI02G30950.1"/>
    <property type="gene ID" value="ORUFI02G30950"/>
</dbReference>
<evidence type="ECO:0000313" key="3">
    <source>
        <dbReference type="Proteomes" id="UP000008022"/>
    </source>
</evidence>
<feature type="region of interest" description="Disordered" evidence="1">
    <location>
        <begin position="1"/>
        <end position="110"/>
    </location>
</feature>
<dbReference type="AlphaFoldDB" id="A0A0E0NJT0"/>
<reference evidence="2" key="2">
    <citation type="submission" date="2015-06" db="UniProtKB">
        <authorList>
            <consortium name="EnsemblPlants"/>
        </authorList>
    </citation>
    <scope>IDENTIFICATION</scope>
</reference>
<sequence length="110" mass="11255">MGAPRASSVPIAVGCLSRSPPAGRPGHRRPSVQGSAGRLSGGLPACQPSIQGQRRRPSVQGTTTSPSTVHPGCPDATCAVTHSLQGKPPDQRMGGKEMAIFGGNRTWSSD</sequence>
<feature type="compositionally biased region" description="Polar residues" evidence="1">
    <location>
        <begin position="59"/>
        <end position="68"/>
    </location>
</feature>
<reference evidence="3" key="1">
    <citation type="submission" date="2013-06" db="EMBL/GenBank/DDBJ databases">
        <authorList>
            <person name="Zhao Q."/>
        </authorList>
    </citation>
    <scope>NUCLEOTIDE SEQUENCE</scope>
    <source>
        <strain evidence="3">cv. W1943</strain>
    </source>
</reference>
<accession>A0A0E0NJT0</accession>
<evidence type="ECO:0000313" key="2">
    <source>
        <dbReference type="EnsemblPlants" id="ORUFI02G30950.1"/>
    </source>
</evidence>